<proteinExistence type="predicted"/>
<evidence type="ECO:0000313" key="2">
    <source>
        <dbReference type="EMBL" id="MDF0752888.1"/>
    </source>
</evidence>
<gene>
    <name evidence="2" type="ORF">NLU14_21930</name>
</gene>
<accession>A0ABT5YGU8</accession>
<name>A0ABT5YGU8_9GAMM</name>
<reference evidence="2" key="1">
    <citation type="submission" date="2022-07" db="EMBL/GenBank/DDBJ databases">
        <title>Marinobacter iranensis a new bacterium isolate from a hipersaline lake in Iran.</title>
        <authorList>
            <person name="Mohammad A.M.A."/>
            <person name="Cristina S.-P."/>
            <person name="Antonio V."/>
        </authorList>
    </citation>
    <scope>NUCLEOTIDE SEQUENCE</scope>
    <source>
        <strain evidence="2">71-i</strain>
    </source>
</reference>
<evidence type="ECO:0000256" key="1">
    <source>
        <dbReference type="SAM" id="MobiDB-lite"/>
    </source>
</evidence>
<sequence>GTVLTPAAVALLEQMQAQKAGTLAMEVELTAEQRIGDLEGRGIITSEVASQWRNQVSAIKTRYRDSYEAGATGGPRYEKLEGGPNAIDM</sequence>
<feature type="non-terminal residue" evidence="2">
    <location>
        <position position="1"/>
    </location>
</feature>
<dbReference type="RefSeq" id="WP_275710602.1">
    <property type="nucleotide sequence ID" value="NZ_JANCMW010000182.1"/>
</dbReference>
<organism evidence="2 3">
    <name type="scientific">Marinobacter iranensis</name>
    <dbReference type="NCBI Taxonomy" id="2962607"/>
    <lineage>
        <taxon>Bacteria</taxon>
        <taxon>Pseudomonadati</taxon>
        <taxon>Pseudomonadota</taxon>
        <taxon>Gammaproteobacteria</taxon>
        <taxon>Pseudomonadales</taxon>
        <taxon>Marinobacteraceae</taxon>
        <taxon>Marinobacter</taxon>
    </lineage>
</organism>
<evidence type="ECO:0000313" key="3">
    <source>
        <dbReference type="Proteomes" id="UP001143391"/>
    </source>
</evidence>
<comment type="caution">
    <text evidence="2">The sequence shown here is derived from an EMBL/GenBank/DDBJ whole genome shotgun (WGS) entry which is preliminary data.</text>
</comment>
<dbReference type="EMBL" id="JANCMW010000182">
    <property type="protein sequence ID" value="MDF0752888.1"/>
    <property type="molecule type" value="Genomic_DNA"/>
</dbReference>
<protein>
    <submittedName>
        <fullName evidence="2">Uncharacterized protein</fullName>
    </submittedName>
</protein>
<feature type="region of interest" description="Disordered" evidence="1">
    <location>
        <begin position="68"/>
        <end position="89"/>
    </location>
</feature>
<dbReference type="Proteomes" id="UP001143391">
    <property type="component" value="Unassembled WGS sequence"/>
</dbReference>
<keyword evidence="3" id="KW-1185">Reference proteome</keyword>
<feature type="non-terminal residue" evidence="2">
    <location>
        <position position="89"/>
    </location>
</feature>